<name>A0A2J6QR84_HYAVF</name>
<dbReference type="EMBL" id="KZ613952">
    <property type="protein sequence ID" value="PMD35753.1"/>
    <property type="molecule type" value="Genomic_DNA"/>
</dbReference>
<proteinExistence type="predicted"/>
<dbReference type="OrthoDB" id="5986190at2759"/>
<keyword evidence="4" id="KW-1185">Reference proteome</keyword>
<feature type="non-terminal residue" evidence="2">
    <location>
        <position position="1"/>
    </location>
</feature>
<evidence type="ECO:0000313" key="3">
    <source>
        <dbReference type="EMBL" id="PMD35753.1"/>
    </source>
</evidence>
<feature type="non-terminal residue" evidence="2">
    <location>
        <position position="116"/>
    </location>
</feature>
<evidence type="ECO:0000259" key="1">
    <source>
        <dbReference type="Pfam" id="PF14420"/>
    </source>
</evidence>
<dbReference type="InterPro" id="IPR025676">
    <property type="entry name" value="Clr5_dom"/>
</dbReference>
<dbReference type="AlphaFoldDB" id="A0A2J6QR84"/>
<dbReference type="PANTHER" id="PTHR38788:SF3">
    <property type="entry name" value="CLR5 DOMAIN-CONTAINING PROTEIN"/>
    <property type="match status" value="1"/>
</dbReference>
<dbReference type="Proteomes" id="UP000235786">
    <property type="component" value="Unassembled WGS sequence"/>
</dbReference>
<dbReference type="EMBL" id="KZ613990">
    <property type="protein sequence ID" value="PMD28777.1"/>
    <property type="molecule type" value="Genomic_DNA"/>
</dbReference>
<sequence>YTYDKWEAVKPKIQQLYVQDEKTLQQVIRILQRDHGFAASEKQLKSRIATWGFDVKNIKGHTMVRMARARLKRKREGGKDSIFLVNNRQVPDRNINRYLKRKRSPKRAFYLWQAPL</sequence>
<dbReference type="PANTHER" id="PTHR38788">
    <property type="entry name" value="CLR5 DOMAIN-CONTAINING PROTEIN"/>
    <property type="match status" value="1"/>
</dbReference>
<reference evidence="2 4" key="1">
    <citation type="submission" date="2016-04" db="EMBL/GenBank/DDBJ databases">
        <title>A degradative enzymes factory behind the ericoid mycorrhizal symbiosis.</title>
        <authorList>
            <consortium name="DOE Joint Genome Institute"/>
            <person name="Martino E."/>
            <person name="Morin E."/>
            <person name="Grelet G."/>
            <person name="Kuo A."/>
            <person name="Kohler A."/>
            <person name="Daghino S."/>
            <person name="Barry K."/>
            <person name="Choi C."/>
            <person name="Cichocki N."/>
            <person name="Clum A."/>
            <person name="Copeland A."/>
            <person name="Hainaut M."/>
            <person name="Haridas S."/>
            <person name="Labutti K."/>
            <person name="Lindquist E."/>
            <person name="Lipzen A."/>
            <person name="Khouja H.-R."/>
            <person name="Murat C."/>
            <person name="Ohm R."/>
            <person name="Olson A."/>
            <person name="Spatafora J."/>
            <person name="Veneault-Fourrey C."/>
            <person name="Henrissat B."/>
            <person name="Grigoriev I."/>
            <person name="Martin F."/>
            <person name="Perotto S."/>
        </authorList>
    </citation>
    <scope>NUCLEOTIDE SEQUENCE [LARGE SCALE GENOMIC DNA]</scope>
    <source>
        <strain evidence="2 4">F</strain>
    </source>
</reference>
<evidence type="ECO:0000313" key="4">
    <source>
        <dbReference type="Proteomes" id="UP000235786"/>
    </source>
</evidence>
<gene>
    <name evidence="3" type="ORF">L207DRAFT_383028</name>
    <name evidence="2" type="ORF">L207DRAFT_385687</name>
</gene>
<feature type="domain" description="Clr5" evidence="1">
    <location>
        <begin position="4"/>
        <end position="54"/>
    </location>
</feature>
<protein>
    <recommendedName>
        <fullName evidence="1">Clr5 domain-containing protein</fullName>
    </recommendedName>
</protein>
<organism evidence="2 4">
    <name type="scientific">Hyaloscypha variabilis (strain UAMH 11265 / GT02V1 / F)</name>
    <name type="common">Meliniomyces variabilis</name>
    <dbReference type="NCBI Taxonomy" id="1149755"/>
    <lineage>
        <taxon>Eukaryota</taxon>
        <taxon>Fungi</taxon>
        <taxon>Dikarya</taxon>
        <taxon>Ascomycota</taxon>
        <taxon>Pezizomycotina</taxon>
        <taxon>Leotiomycetes</taxon>
        <taxon>Helotiales</taxon>
        <taxon>Hyaloscyphaceae</taxon>
        <taxon>Hyaloscypha</taxon>
        <taxon>Hyaloscypha variabilis</taxon>
    </lineage>
</organism>
<accession>A0A2J6QR84</accession>
<evidence type="ECO:0000313" key="2">
    <source>
        <dbReference type="EMBL" id="PMD28777.1"/>
    </source>
</evidence>
<dbReference type="Pfam" id="PF14420">
    <property type="entry name" value="Clr5"/>
    <property type="match status" value="1"/>
</dbReference>